<name>A0AAP3DLA9_BRELA</name>
<reference evidence="1" key="1">
    <citation type="submission" date="2022-09" db="EMBL/GenBank/DDBJ databases">
        <title>Genome analysis and characterization of larvicidal activity of Brevibacillus strains.</title>
        <authorList>
            <person name="Patrusheva E.V."/>
            <person name="Izotova A.O."/>
            <person name="Toshchakov S.V."/>
            <person name="Sineoky S.P."/>
        </authorList>
    </citation>
    <scope>NUCLEOTIDE SEQUENCE</scope>
    <source>
        <strain evidence="1">VKPM_B-13247</strain>
    </source>
</reference>
<protein>
    <submittedName>
        <fullName evidence="1">Uncharacterized protein</fullName>
    </submittedName>
</protein>
<gene>
    <name evidence="1" type="ORF">O0554_25120</name>
</gene>
<accession>A0AAP3DLA9</accession>
<sequence length="67" mass="7582">MHLVDFQILERQPFDVAHFQRTGKLMFTGPAVPPAPNEMGLKDTVQTPFGYVTSIIARFGPFTGRFR</sequence>
<evidence type="ECO:0000313" key="1">
    <source>
        <dbReference type="EMBL" id="MCZ0810127.1"/>
    </source>
</evidence>
<comment type="caution">
    <text evidence="1">The sequence shown here is derived from an EMBL/GenBank/DDBJ whole genome shotgun (WGS) entry which is preliminary data.</text>
</comment>
<dbReference type="AlphaFoldDB" id="A0AAP3DLA9"/>
<dbReference type="InterPro" id="IPR008972">
    <property type="entry name" value="Cupredoxin"/>
</dbReference>
<organism evidence="1 2">
    <name type="scientific">Brevibacillus laterosporus</name>
    <name type="common">Bacillus laterosporus</name>
    <dbReference type="NCBI Taxonomy" id="1465"/>
    <lineage>
        <taxon>Bacteria</taxon>
        <taxon>Bacillati</taxon>
        <taxon>Bacillota</taxon>
        <taxon>Bacilli</taxon>
        <taxon>Bacillales</taxon>
        <taxon>Paenibacillaceae</taxon>
        <taxon>Brevibacillus</taxon>
    </lineage>
</organism>
<dbReference type="RefSeq" id="WP_258074450.1">
    <property type="nucleotide sequence ID" value="NZ_JAPTNF010000063.1"/>
</dbReference>
<dbReference type="EMBL" id="JAPTNE010000056">
    <property type="protein sequence ID" value="MCZ0810127.1"/>
    <property type="molecule type" value="Genomic_DNA"/>
</dbReference>
<dbReference type="Gene3D" id="2.60.40.420">
    <property type="entry name" value="Cupredoxins - blue copper proteins"/>
    <property type="match status" value="1"/>
</dbReference>
<evidence type="ECO:0000313" key="2">
    <source>
        <dbReference type="Proteomes" id="UP001077662"/>
    </source>
</evidence>
<dbReference type="Proteomes" id="UP001077662">
    <property type="component" value="Unassembled WGS sequence"/>
</dbReference>
<proteinExistence type="predicted"/>